<dbReference type="Proteomes" id="UP001500212">
    <property type="component" value="Unassembled WGS sequence"/>
</dbReference>
<organism evidence="2 3">
    <name type="scientific">Actinoallomurus liliacearum</name>
    <dbReference type="NCBI Taxonomy" id="1080073"/>
    <lineage>
        <taxon>Bacteria</taxon>
        <taxon>Bacillati</taxon>
        <taxon>Actinomycetota</taxon>
        <taxon>Actinomycetes</taxon>
        <taxon>Streptosporangiales</taxon>
        <taxon>Thermomonosporaceae</taxon>
        <taxon>Actinoallomurus</taxon>
    </lineage>
</organism>
<feature type="transmembrane region" description="Helical" evidence="1">
    <location>
        <begin position="194"/>
        <end position="214"/>
    </location>
</feature>
<feature type="transmembrane region" description="Helical" evidence="1">
    <location>
        <begin position="147"/>
        <end position="165"/>
    </location>
</feature>
<comment type="caution">
    <text evidence="2">The sequence shown here is derived from an EMBL/GenBank/DDBJ whole genome shotgun (WGS) entry which is preliminary data.</text>
</comment>
<dbReference type="InterPro" id="IPR007136">
    <property type="entry name" value="DUF347"/>
</dbReference>
<accession>A0ABP8T8C7</accession>
<keyword evidence="3" id="KW-1185">Reference proteome</keyword>
<feature type="transmembrane region" description="Helical" evidence="1">
    <location>
        <begin position="55"/>
        <end position="73"/>
    </location>
</feature>
<dbReference type="Pfam" id="PF03988">
    <property type="entry name" value="DUF347"/>
    <property type="match status" value="4"/>
</dbReference>
<gene>
    <name evidence="2" type="ORF">GCM10023195_00200</name>
</gene>
<keyword evidence="1" id="KW-0472">Membrane</keyword>
<keyword evidence="1" id="KW-1133">Transmembrane helix</keyword>
<evidence type="ECO:0000256" key="1">
    <source>
        <dbReference type="SAM" id="Phobius"/>
    </source>
</evidence>
<proteinExistence type="predicted"/>
<reference evidence="3" key="1">
    <citation type="journal article" date="2019" name="Int. J. Syst. Evol. Microbiol.">
        <title>The Global Catalogue of Microorganisms (GCM) 10K type strain sequencing project: providing services to taxonomists for standard genome sequencing and annotation.</title>
        <authorList>
            <consortium name="The Broad Institute Genomics Platform"/>
            <consortium name="The Broad Institute Genome Sequencing Center for Infectious Disease"/>
            <person name="Wu L."/>
            <person name="Ma J."/>
        </authorList>
    </citation>
    <scope>NUCLEOTIDE SEQUENCE [LARGE SCALE GENOMIC DNA]</scope>
    <source>
        <strain evidence="3">JCM 17938</strain>
    </source>
</reference>
<evidence type="ECO:0000313" key="2">
    <source>
        <dbReference type="EMBL" id="GAA4600559.1"/>
    </source>
</evidence>
<feature type="transmembrane region" description="Helical" evidence="1">
    <location>
        <begin position="234"/>
        <end position="253"/>
    </location>
</feature>
<sequence length="270" mass="29059">MRIAALDDQRPGATGARRLVAKVPEITALFWIIKILTTGMGETFSDFLVSHVNPGLALGGAAIALAVALIAQFRSDRYRLWIYWSAVVMVAIFGTMIADVLDFVVGLPYLVTTVGLSIVLAVILVWWYARERTLSVHSITTPRRERFYWTMVMTTFALGTVAGDLTANRLHLGYLGSIVLFAIAIAVPAAAYRWAGLGTVTAFWSAYIITRPLGASITDWLSSSRQDGLGLGTGWISLGATIAIVALLGLLGMRGADPTAEVRPSEEADG</sequence>
<feature type="transmembrane region" description="Helical" evidence="1">
    <location>
        <begin position="171"/>
        <end position="187"/>
    </location>
</feature>
<dbReference type="EMBL" id="BAABHJ010000001">
    <property type="protein sequence ID" value="GAA4600559.1"/>
    <property type="molecule type" value="Genomic_DNA"/>
</dbReference>
<evidence type="ECO:0000313" key="3">
    <source>
        <dbReference type="Proteomes" id="UP001500212"/>
    </source>
</evidence>
<dbReference type="RefSeq" id="WP_345346126.1">
    <property type="nucleotide sequence ID" value="NZ_BAABHJ010000001.1"/>
</dbReference>
<protein>
    <submittedName>
        <fullName evidence="2">Membrane protein</fullName>
    </submittedName>
</protein>
<name>A0ABP8T8C7_9ACTN</name>
<feature type="transmembrane region" description="Helical" evidence="1">
    <location>
        <begin position="107"/>
        <end position="127"/>
    </location>
</feature>
<feature type="transmembrane region" description="Helical" evidence="1">
    <location>
        <begin position="80"/>
        <end position="101"/>
    </location>
</feature>
<keyword evidence="1" id="KW-0812">Transmembrane</keyword>